<dbReference type="PROSITE" id="PS00104">
    <property type="entry name" value="EPSP_SYNTHASE_1"/>
    <property type="match status" value="1"/>
</dbReference>
<dbReference type="HAMAP" id="MF_00210">
    <property type="entry name" value="EPSP_synth"/>
    <property type="match status" value="1"/>
</dbReference>
<evidence type="ECO:0000256" key="7">
    <source>
        <dbReference type="ARBA" id="ARBA00023141"/>
    </source>
</evidence>
<comment type="pathway">
    <text evidence="2 9">Metabolic intermediate biosynthesis; chorismate biosynthesis; chorismate from D-erythrose 4-phosphate and phosphoenolpyruvate: step 6/7.</text>
</comment>
<dbReference type="KEGG" id="lmur:CPS94_09145"/>
<evidence type="ECO:0000256" key="2">
    <source>
        <dbReference type="ARBA" id="ARBA00004811"/>
    </source>
</evidence>
<organism evidence="11 14">
    <name type="scientific">Ligilactobacillus murinus</name>
    <dbReference type="NCBI Taxonomy" id="1622"/>
    <lineage>
        <taxon>Bacteria</taxon>
        <taxon>Bacillati</taxon>
        <taxon>Bacillota</taxon>
        <taxon>Bacilli</taxon>
        <taxon>Lactobacillales</taxon>
        <taxon>Lactobacillaceae</taxon>
        <taxon>Ligilactobacillus</taxon>
    </lineage>
</organism>
<evidence type="ECO:0000256" key="3">
    <source>
        <dbReference type="ARBA" id="ARBA00009948"/>
    </source>
</evidence>
<dbReference type="GO" id="GO:0003866">
    <property type="term" value="F:3-phosphoshikimate 1-carboxyvinyltransferase activity"/>
    <property type="evidence" value="ECO:0007669"/>
    <property type="project" value="UniProtKB-UniRule"/>
</dbReference>
<dbReference type="InterPro" id="IPR013792">
    <property type="entry name" value="RNA3'P_cycl/enolpyr_Trfase_a/b"/>
</dbReference>
<comment type="caution">
    <text evidence="9">Lacks conserved residue(s) required for the propagation of feature annotation.</text>
</comment>
<dbReference type="EMBL" id="CP023566">
    <property type="protein sequence ID" value="AWZ40047.1"/>
    <property type="molecule type" value="Genomic_DNA"/>
</dbReference>
<gene>
    <name evidence="9 11" type="primary">aroA</name>
    <name evidence="12" type="ORF">CPQ89_02815</name>
    <name evidence="11" type="ORF">CPS94_09145</name>
</gene>
<feature type="binding site" evidence="9">
    <location>
        <position position="33"/>
    </location>
    <ligand>
        <name>3-phosphoshikimate</name>
        <dbReference type="ChEBI" id="CHEBI:145989"/>
    </ligand>
</feature>
<feature type="active site" description="Proton acceptor" evidence="9">
    <location>
        <position position="326"/>
    </location>
</feature>
<feature type="binding site" evidence="9">
    <location>
        <position position="179"/>
    </location>
    <ligand>
        <name>phosphoenolpyruvate</name>
        <dbReference type="ChEBI" id="CHEBI:58702"/>
    </ligand>
</feature>
<evidence type="ECO:0000256" key="4">
    <source>
        <dbReference type="ARBA" id="ARBA00022490"/>
    </source>
</evidence>
<protein>
    <recommendedName>
        <fullName evidence="9">3-phosphoshikimate 1-carboxyvinyltransferase</fullName>
        <ecNumber evidence="9">2.5.1.19</ecNumber>
    </recommendedName>
    <alternativeName>
        <fullName evidence="9">5-enolpyruvylshikimate-3-phosphate synthase</fullName>
        <shortName evidence="9">EPSP synthase</shortName>
        <shortName evidence="9">EPSPS</shortName>
    </alternativeName>
</protein>
<dbReference type="CDD" id="cd01556">
    <property type="entry name" value="EPSP_synthase"/>
    <property type="match status" value="1"/>
</dbReference>
<evidence type="ECO:0000256" key="5">
    <source>
        <dbReference type="ARBA" id="ARBA00022605"/>
    </source>
</evidence>
<dbReference type="GO" id="GO:0009073">
    <property type="term" value="P:aromatic amino acid family biosynthetic process"/>
    <property type="evidence" value="ECO:0007669"/>
    <property type="project" value="UniProtKB-KW"/>
</dbReference>
<keyword evidence="13" id="KW-1185">Reference proteome</keyword>
<proteinExistence type="inferred from homology"/>
<feature type="binding site" evidence="9">
    <location>
        <position position="179"/>
    </location>
    <ligand>
        <name>3-phosphoshikimate</name>
        <dbReference type="ChEBI" id="CHEBI:145989"/>
    </ligand>
</feature>
<comment type="catalytic activity">
    <reaction evidence="8">
        <text>3-phosphoshikimate + phosphoenolpyruvate = 5-O-(1-carboxyvinyl)-3-phosphoshikimate + phosphate</text>
        <dbReference type="Rhea" id="RHEA:21256"/>
        <dbReference type="ChEBI" id="CHEBI:43474"/>
        <dbReference type="ChEBI" id="CHEBI:57701"/>
        <dbReference type="ChEBI" id="CHEBI:58702"/>
        <dbReference type="ChEBI" id="CHEBI:145989"/>
        <dbReference type="EC" id="2.5.1.19"/>
    </reaction>
    <physiologicalReaction direction="left-to-right" evidence="8">
        <dbReference type="Rhea" id="RHEA:21257"/>
    </physiologicalReaction>
</comment>
<evidence type="ECO:0000259" key="10">
    <source>
        <dbReference type="Pfam" id="PF00275"/>
    </source>
</evidence>
<keyword evidence="4 9" id="KW-0963">Cytoplasm</keyword>
<dbReference type="PANTHER" id="PTHR21090">
    <property type="entry name" value="AROM/DEHYDROQUINATE SYNTHASE"/>
    <property type="match status" value="1"/>
</dbReference>
<dbReference type="PROSITE" id="PS00885">
    <property type="entry name" value="EPSP_SYNTHASE_2"/>
    <property type="match status" value="1"/>
</dbReference>
<feature type="binding site" evidence="9">
    <location>
        <position position="357"/>
    </location>
    <ligand>
        <name>phosphoenolpyruvate</name>
        <dbReference type="ChEBI" id="CHEBI:58702"/>
    </ligand>
</feature>
<feature type="binding site" evidence="9">
    <location>
        <position position="401"/>
    </location>
    <ligand>
        <name>phosphoenolpyruvate</name>
        <dbReference type="ChEBI" id="CHEBI:58702"/>
    </ligand>
</feature>
<comment type="function">
    <text evidence="1 9">Catalyzes the transfer of the enolpyruvyl moiety of phosphoenolpyruvate (PEP) to the 5-hydroxyl of shikimate-3-phosphate (S3P) to produce enolpyruvyl shikimate-3-phosphate and inorganic phosphate.</text>
</comment>
<dbReference type="GO" id="GO:0009423">
    <property type="term" value="P:chorismate biosynthetic process"/>
    <property type="evidence" value="ECO:0007669"/>
    <property type="project" value="UniProtKB-UniRule"/>
</dbReference>
<name>A0AAD0KZ50_9LACO</name>
<feature type="binding site" evidence="9">
    <location>
        <position position="177"/>
    </location>
    <ligand>
        <name>3-phosphoshikimate</name>
        <dbReference type="ChEBI" id="CHEBI:145989"/>
    </ligand>
</feature>
<evidence type="ECO:0000256" key="1">
    <source>
        <dbReference type="ARBA" id="ARBA00002174"/>
    </source>
</evidence>
<dbReference type="EMBL" id="CP023565">
    <property type="protein sequence ID" value="AWZ39076.1"/>
    <property type="molecule type" value="Genomic_DNA"/>
</dbReference>
<dbReference type="PANTHER" id="PTHR21090:SF5">
    <property type="entry name" value="PENTAFUNCTIONAL AROM POLYPEPTIDE"/>
    <property type="match status" value="1"/>
</dbReference>
<feature type="binding site" evidence="9">
    <location>
        <position position="33"/>
    </location>
    <ligand>
        <name>phosphoenolpyruvate</name>
        <dbReference type="ChEBI" id="CHEBI:58702"/>
    </ligand>
</feature>
<dbReference type="GO" id="GO:0005737">
    <property type="term" value="C:cytoplasm"/>
    <property type="evidence" value="ECO:0007669"/>
    <property type="project" value="UniProtKB-SubCell"/>
</dbReference>
<sequence length="441" mass="48558">MYVYVFYLEECYLKKLCTKINGLVGCMNVPGDKSISHRALLIGAMSYGDTIIKNLSHGKDCLTTIKVLKKLGVEIIESRNNVVVVGKGINNFLPPKNPLAMGNSGTTARLMMGILSGAEFDTILIGDKSLSRRPMKRVSAPLKYFGGQIKLFKDDTLPAIINGQKLHNAEVYMDVVSAQVKSALIFAALQSEQESVIHEKLPTRNHTEILLNKFGAKIETSEDGRTIRVFPSLRLVGQFVDIPGDISSAAFFLVAGAIVKNSKLILKEVGLNPTRTGILDVLKRMNAKISISMIERNEEPFGDITVETSNLKAITLDKDDIPNVIDELPLVALLAACARGKSSISGAKELRFKESDRIVAIVKELKKLGVKVVEREDGMDIWGQENWNVNDNILSSHGDHRIGMMLAIAALKAQEEIYLVNEGIVSISYPNFFDDLMKIIV</sequence>
<dbReference type="PIRSF" id="PIRSF000505">
    <property type="entry name" value="EPSPS"/>
    <property type="match status" value="1"/>
</dbReference>
<comment type="subcellular location">
    <subcellularLocation>
        <location evidence="9">Cytoplasm</location>
    </subcellularLocation>
</comment>
<dbReference type="FunFam" id="3.65.10.10:FF:000006">
    <property type="entry name" value="3-phosphoshikimate 1-carboxyvinyltransferase"/>
    <property type="match status" value="1"/>
</dbReference>
<dbReference type="Proteomes" id="UP000250153">
    <property type="component" value="Chromosome"/>
</dbReference>
<dbReference type="GO" id="GO:0008652">
    <property type="term" value="P:amino acid biosynthetic process"/>
    <property type="evidence" value="ECO:0007669"/>
    <property type="project" value="UniProtKB-KW"/>
</dbReference>
<evidence type="ECO:0000256" key="8">
    <source>
        <dbReference type="ARBA" id="ARBA00044633"/>
    </source>
</evidence>
<dbReference type="Pfam" id="PF00275">
    <property type="entry name" value="EPSP_synthase"/>
    <property type="match status" value="1"/>
</dbReference>
<feature type="binding site" evidence="9">
    <location>
        <position position="105"/>
    </location>
    <ligand>
        <name>phosphoenolpyruvate</name>
        <dbReference type="ChEBI" id="CHEBI:58702"/>
    </ligand>
</feature>
<evidence type="ECO:0000313" key="12">
    <source>
        <dbReference type="EMBL" id="AWZ40047.1"/>
    </source>
</evidence>
<dbReference type="EC" id="2.5.1.19" evidence="9"/>
<dbReference type="Gene3D" id="3.65.10.10">
    <property type="entry name" value="Enolpyruvate transferase domain"/>
    <property type="match status" value="2"/>
</dbReference>
<evidence type="ECO:0000256" key="9">
    <source>
        <dbReference type="HAMAP-Rule" id="MF_00210"/>
    </source>
</evidence>
<evidence type="ECO:0000256" key="6">
    <source>
        <dbReference type="ARBA" id="ARBA00022679"/>
    </source>
</evidence>
<dbReference type="Proteomes" id="UP000250143">
    <property type="component" value="Chromosome"/>
</dbReference>
<keyword evidence="7 9" id="KW-0057">Aromatic amino acid biosynthesis</keyword>
<accession>A0AAD0KZ50</accession>
<feature type="binding site" evidence="9">
    <location>
        <position position="34"/>
    </location>
    <ligand>
        <name>3-phosphoshikimate</name>
        <dbReference type="ChEBI" id="CHEBI:145989"/>
    </ligand>
</feature>
<dbReference type="NCBIfam" id="TIGR01356">
    <property type="entry name" value="aroA"/>
    <property type="match status" value="1"/>
</dbReference>
<feature type="binding site" evidence="9">
    <location>
        <position position="38"/>
    </location>
    <ligand>
        <name>3-phosphoshikimate</name>
        <dbReference type="ChEBI" id="CHEBI:145989"/>
    </ligand>
</feature>
<feature type="binding site" evidence="9">
    <location>
        <position position="353"/>
    </location>
    <ligand>
        <name>3-phosphoshikimate</name>
        <dbReference type="ChEBI" id="CHEBI:145989"/>
    </ligand>
</feature>
<comment type="subunit">
    <text evidence="9">Monomer.</text>
</comment>
<evidence type="ECO:0000313" key="11">
    <source>
        <dbReference type="EMBL" id="AWZ39076.1"/>
    </source>
</evidence>
<dbReference type="InterPro" id="IPR036968">
    <property type="entry name" value="Enolpyruvate_Tfrase_sf"/>
</dbReference>
<comment type="similarity">
    <text evidence="3 9">Belongs to the EPSP synthase family.</text>
</comment>
<dbReference type="InterPro" id="IPR023193">
    <property type="entry name" value="EPSP_synthase_CS"/>
</dbReference>
<dbReference type="InterPro" id="IPR001986">
    <property type="entry name" value="Enolpyruvate_Tfrase_dom"/>
</dbReference>
<evidence type="ECO:0000313" key="14">
    <source>
        <dbReference type="Proteomes" id="UP000250153"/>
    </source>
</evidence>
<reference evidence="13 14" key="1">
    <citation type="submission" date="2017-09" db="EMBL/GenBank/DDBJ databases">
        <title>Predominant Lactobacillus spp. isolated from feces of mice subjected to short-term calorie restriction.</title>
        <authorList>
            <person name="Zhang C."/>
            <person name="Zhao L."/>
            <person name="Pan F."/>
        </authorList>
    </citation>
    <scope>NUCLEOTIDE SEQUENCE [LARGE SCALE GENOMIC DNA]</scope>
    <source>
        <strain evidence="12 13">CR141</strain>
        <strain evidence="11 14">CR147</strain>
    </source>
</reference>
<dbReference type="AlphaFoldDB" id="A0AAD0KZ50"/>
<feature type="binding site" evidence="9">
    <location>
        <position position="326"/>
    </location>
    <ligand>
        <name>3-phosphoshikimate</name>
        <dbReference type="ChEBI" id="CHEBI:145989"/>
    </ligand>
</feature>
<keyword evidence="6 9" id="KW-0808">Transferase</keyword>
<feature type="domain" description="Enolpyruvate transferase" evidence="10">
    <location>
        <begin position="19"/>
        <end position="436"/>
    </location>
</feature>
<feature type="binding site" evidence="9">
    <location>
        <position position="133"/>
    </location>
    <ligand>
        <name>phosphoenolpyruvate</name>
        <dbReference type="ChEBI" id="CHEBI:58702"/>
    </ligand>
</feature>
<keyword evidence="5 9" id="KW-0028">Amino-acid biosynthesis</keyword>
<evidence type="ECO:0000313" key="13">
    <source>
        <dbReference type="Proteomes" id="UP000250143"/>
    </source>
</evidence>
<dbReference type="FunFam" id="3.65.10.10:FF:000005">
    <property type="entry name" value="3-phosphoshikimate 1-carboxyvinyltransferase"/>
    <property type="match status" value="1"/>
</dbReference>
<dbReference type="SUPFAM" id="SSF55205">
    <property type="entry name" value="EPT/RTPC-like"/>
    <property type="match status" value="1"/>
</dbReference>
<dbReference type="InterPro" id="IPR006264">
    <property type="entry name" value="EPSP_synthase"/>
</dbReference>